<feature type="transmembrane region" description="Helical" evidence="1">
    <location>
        <begin position="12"/>
        <end position="30"/>
    </location>
</feature>
<accession>A0A7W6MNI9</accession>
<dbReference type="Proteomes" id="UP000588647">
    <property type="component" value="Unassembled WGS sequence"/>
</dbReference>
<gene>
    <name evidence="2" type="ORF">GGR03_000926</name>
</gene>
<evidence type="ECO:0000256" key="1">
    <source>
        <dbReference type="SAM" id="Phobius"/>
    </source>
</evidence>
<organism evidence="2 3">
    <name type="scientific">Aurantimonas endophytica</name>
    <dbReference type="NCBI Taxonomy" id="1522175"/>
    <lineage>
        <taxon>Bacteria</taxon>
        <taxon>Pseudomonadati</taxon>
        <taxon>Pseudomonadota</taxon>
        <taxon>Alphaproteobacteria</taxon>
        <taxon>Hyphomicrobiales</taxon>
        <taxon>Aurantimonadaceae</taxon>
        <taxon>Aurantimonas</taxon>
    </lineage>
</organism>
<evidence type="ECO:0000313" key="2">
    <source>
        <dbReference type="EMBL" id="MBB4001879.1"/>
    </source>
</evidence>
<keyword evidence="1" id="KW-0812">Transmembrane</keyword>
<keyword evidence="3" id="KW-1185">Reference proteome</keyword>
<name>A0A7W6MNI9_9HYPH</name>
<dbReference type="AlphaFoldDB" id="A0A7W6MNI9"/>
<protein>
    <submittedName>
        <fullName evidence="2">Cytochrome c oxidase cbb3-type subunit 4</fullName>
    </submittedName>
</protein>
<dbReference type="EMBL" id="JACIEM010000001">
    <property type="protein sequence ID" value="MBB4001879.1"/>
    <property type="molecule type" value="Genomic_DNA"/>
</dbReference>
<dbReference type="InterPro" id="IPR008621">
    <property type="entry name" value="Cbb3-typ_cyt_oxidase_comp"/>
</dbReference>
<keyword evidence="1" id="KW-0472">Membrane</keyword>
<reference evidence="2 3" key="1">
    <citation type="submission" date="2020-08" db="EMBL/GenBank/DDBJ databases">
        <title>Genomic Encyclopedia of Type Strains, Phase IV (KMG-IV): sequencing the most valuable type-strain genomes for metagenomic binning, comparative biology and taxonomic classification.</title>
        <authorList>
            <person name="Goeker M."/>
        </authorList>
    </citation>
    <scope>NUCLEOTIDE SEQUENCE [LARGE SCALE GENOMIC DNA]</scope>
    <source>
        <strain evidence="2 3">DSM 103570</strain>
    </source>
</reference>
<sequence length="49" mass="5508">MDYQTMRSFADSWALLAMALFFVGVVLWVLRPGGRKSADDAANIPFKED</sequence>
<dbReference type="RefSeq" id="WP_183206351.1">
    <property type="nucleotide sequence ID" value="NZ_JAAAMM010000001.1"/>
</dbReference>
<keyword evidence="1" id="KW-1133">Transmembrane helix</keyword>
<evidence type="ECO:0000313" key="3">
    <source>
        <dbReference type="Proteomes" id="UP000588647"/>
    </source>
</evidence>
<proteinExistence type="predicted"/>
<comment type="caution">
    <text evidence="2">The sequence shown here is derived from an EMBL/GenBank/DDBJ whole genome shotgun (WGS) entry which is preliminary data.</text>
</comment>
<dbReference type="CDD" id="cd01324">
    <property type="entry name" value="cbb3_Oxidase_CcoQ"/>
    <property type="match status" value="1"/>
</dbReference>
<dbReference type="Pfam" id="PF05545">
    <property type="entry name" value="FixQ"/>
    <property type="match status" value="1"/>
</dbReference>